<evidence type="ECO:0000313" key="3">
    <source>
        <dbReference type="Proteomes" id="UP000519239"/>
    </source>
</evidence>
<dbReference type="OrthoDB" id="10260459at2759"/>
<dbReference type="PANTHER" id="PTHR21625:SF1">
    <property type="entry name" value="DYNEIN REGULATORY COMPLEX PROTEIN 1"/>
    <property type="match status" value="1"/>
</dbReference>
<protein>
    <submittedName>
        <fullName evidence="2">DRC1 protein</fullName>
    </submittedName>
</protein>
<dbReference type="InterPro" id="IPR039750">
    <property type="entry name" value="DRC1/DRC2"/>
</dbReference>
<organism evidence="2 3">
    <name type="scientific">Ceuthmochares aereus</name>
    <dbReference type="NCBI Taxonomy" id="1961834"/>
    <lineage>
        <taxon>Eukaryota</taxon>
        <taxon>Metazoa</taxon>
        <taxon>Chordata</taxon>
        <taxon>Craniata</taxon>
        <taxon>Vertebrata</taxon>
        <taxon>Euteleostomi</taxon>
        <taxon>Archelosauria</taxon>
        <taxon>Archosauria</taxon>
        <taxon>Dinosauria</taxon>
        <taxon>Saurischia</taxon>
        <taxon>Theropoda</taxon>
        <taxon>Coelurosauria</taxon>
        <taxon>Aves</taxon>
        <taxon>Neognathae</taxon>
        <taxon>Neoaves</taxon>
        <taxon>Otidimorphae</taxon>
        <taxon>Cuculiformes</taxon>
        <taxon>Cuculidae</taxon>
        <taxon>Ceuthmochares</taxon>
    </lineage>
</organism>
<reference evidence="2 3" key="1">
    <citation type="submission" date="2019-09" db="EMBL/GenBank/DDBJ databases">
        <title>Bird 10,000 Genomes (B10K) Project - Family phase.</title>
        <authorList>
            <person name="Zhang G."/>
        </authorList>
    </citation>
    <scope>NUCLEOTIDE SEQUENCE [LARGE SCALE GENOMIC DNA]</scope>
    <source>
        <strain evidence="2">B10K-CU-031-02</strain>
        <tissue evidence="2">Muscle</tissue>
    </source>
</reference>
<dbReference type="EMBL" id="VWPQ01013287">
    <property type="protein sequence ID" value="NXY51041.1"/>
    <property type="molecule type" value="Genomic_DNA"/>
</dbReference>
<name>A0A7L4KE11_9AVES</name>
<dbReference type="AlphaFoldDB" id="A0A7L4KE11"/>
<accession>A0A7L4KE11</accession>
<dbReference type="GO" id="GO:0005858">
    <property type="term" value="C:axonemal dynein complex"/>
    <property type="evidence" value="ECO:0007669"/>
    <property type="project" value="InterPro"/>
</dbReference>
<feature type="non-terminal residue" evidence="2">
    <location>
        <position position="1"/>
    </location>
</feature>
<feature type="non-terminal residue" evidence="2">
    <location>
        <position position="101"/>
    </location>
</feature>
<dbReference type="GO" id="GO:0003352">
    <property type="term" value="P:regulation of cilium movement"/>
    <property type="evidence" value="ECO:0007669"/>
    <property type="project" value="TreeGrafter"/>
</dbReference>
<proteinExistence type="predicted"/>
<feature type="domain" description="Dynein regulatory complex protein 1 C-terminal" evidence="1">
    <location>
        <begin position="52"/>
        <end position="100"/>
    </location>
</feature>
<dbReference type="Proteomes" id="UP000519239">
    <property type="component" value="Unassembled WGS sequence"/>
</dbReference>
<dbReference type="GO" id="GO:0060285">
    <property type="term" value="P:cilium-dependent cell motility"/>
    <property type="evidence" value="ECO:0007669"/>
    <property type="project" value="TreeGrafter"/>
</dbReference>
<evidence type="ECO:0000259" key="1">
    <source>
        <dbReference type="Pfam" id="PF14775"/>
    </source>
</evidence>
<dbReference type="Pfam" id="PF14775">
    <property type="entry name" value="NYD-SP28_assoc"/>
    <property type="match status" value="1"/>
</dbReference>
<dbReference type="PANTHER" id="PTHR21625">
    <property type="entry name" value="NYD-SP28 PROTEIN"/>
    <property type="match status" value="1"/>
</dbReference>
<dbReference type="InterPro" id="IPR029440">
    <property type="entry name" value="DRC1_C"/>
</dbReference>
<gene>
    <name evidence="2" type="primary">Drc1_1</name>
    <name evidence="2" type="ORF">CEUAER_R13238</name>
</gene>
<evidence type="ECO:0000313" key="2">
    <source>
        <dbReference type="EMBL" id="NXY51041.1"/>
    </source>
</evidence>
<dbReference type="GO" id="GO:0070286">
    <property type="term" value="P:axonemal dynein complex assembly"/>
    <property type="evidence" value="ECO:0007669"/>
    <property type="project" value="InterPro"/>
</dbReference>
<sequence length="101" mass="11498">QSSQSSIPSVSIHADDVLKILKAFMQDFNKLREKDGAAKEVLQVQDSSKDEEYWDALTHVIPKPTLKLWDALEAALKQYYEVLKRRDGLLSEAAILQQQNL</sequence>
<keyword evidence="3" id="KW-1185">Reference proteome</keyword>
<comment type="caution">
    <text evidence="2">The sequence shown here is derived from an EMBL/GenBank/DDBJ whole genome shotgun (WGS) entry which is preliminary data.</text>
</comment>